<dbReference type="PANTHER" id="PTHR31001">
    <property type="entry name" value="UNCHARACTERIZED TRANSCRIPTIONAL REGULATORY PROTEIN"/>
    <property type="match status" value="1"/>
</dbReference>
<dbReference type="EMBL" id="CP089275">
    <property type="protein sequence ID" value="USP76389.1"/>
    <property type="molecule type" value="Genomic_DNA"/>
</dbReference>
<dbReference type="GO" id="GO:0006351">
    <property type="term" value="P:DNA-templated transcription"/>
    <property type="evidence" value="ECO:0007669"/>
    <property type="project" value="InterPro"/>
</dbReference>
<keyword evidence="3" id="KW-0539">Nucleus</keyword>
<dbReference type="Pfam" id="PF04082">
    <property type="entry name" value="Fungal_trans"/>
    <property type="match status" value="1"/>
</dbReference>
<dbReference type="GO" id="GO:0000981">
    <property type="term" value="F:DNA-binding transcription factor activity, RNA polymerase II-specific"/>
    <property type="evidence" value="ECO:0007669"/>
    <property type="project" value="InterPro"/>
</dbReference>
<evidence type="ECO:0000313" key="7">
    <source>
        <dbReference type="Proteomes" id="UP001056012"/>
    </source>
</evidence>
<evidence type="ECO:0000256" key="4">
    <source>
        <dbReference type="SAM" id="MobiDB-lite"/>
    </source>
</evidence>
<keyword evidence="7" id="KW-1185">Reference proteome</keyword>
<dbReference type="GO" id="GO:0008270">
    <property type="term" value="F:zinc ion binding"/>
    <property type="evidence" value="ECO:0007669"/>
    <property type="project" value="InterPro"/>
</dbReference>
<dbReference type="InterPro" id="IPR001138">
    <property type="entry name" value="Zn2Cys6_DnaBD"/>
</dbReference>
<dbReference type="GO" id="GO:0003677">
    <property type="term" value="F:DNA binding"/>
    <property type="evidence" value="ECO:0007669"/>
    <property type="project" value="InterPro"/>
</dbReference>
<dbReference type="InterPro" id="IPR007219">
    <property type="entry name" value="XnlR_reg_dom"/>
</dbReference>
<dbReference type="SMART" id="SM00906">
    <property type="entry name" value="Fungal_trans"/>
    <property type="match status" value="1"/>
</dbReference>
<evidence type="ECO:0000256" key="3">
    <source>
        <dbReference type="ARBA" id="ARBA00023242"/>
    </source>
</evidence>
<dbReference type="SUPFAM" id="SSF57701">
    <property type="entry name" value="Zn2/Cys6 DNA-binding domain"/>
    <property type="match status" value="1"/>
</dbReference>
<sequence>MSDEQRASHDSPNSADLPRGSASGPSPAAAAPTPNPRSCVTCRRRKVKCDKKNPCSNCVRAKIDCVFPGPGRAPRKSRKPPDAELLERLRRLEGVVTSLNAQVEGHEQEAAERQKERTGSAVQEECPFESTLPVPTHDSATAATGPTDNNIQSLEHRFGRLVVENGRSRYINNSFWANLNTEVEDLKAILIEPDDEDDDDALSPESSDPSSHHQSFIFGYNSSSVDMQSLHPPEHQARHFWEVYKESVEPLVKIQHVPTFETTLFNAFANLDKVGKGLEPLLFVVYYGAVTSSTPEECREKWGEERGTLLNRFRFGIEQGLARANFLYCDELVTLQAFIAFLLLCRRNDDARRIWTLTGLVVRIAQTLGIHRDGTHFNLPPFEVEMRRRLWWQVCILDARSSEDQGCDPTIHEGLFDTKMPLNVDDSDLHPDMTEFPQERQGFTDMTFCLLRFEITKLMRRITYVPPGPNKCTEFFANLTIEQKEKWITDYHHALEAKYLKNCDMSVPLCWVAATVSRLVMSKMWLIVYHPHQRKDGGATLPQATKDKLFISSLESIEYGLLLETEARTMKWGWLFRTYVPWHAIAFLLSELCVRTKGDAVDRAWSTLESSAGRWWFPLTDEQTRKATHGHLWKPLGKLLAKAKAARERELALQRAMRALQTGQFPGERFDFDPRRVPQQPEMASVPSTRNSPPTLGTLPQPFVPNIITMPNGEPSSWSNSPTQSNPHGVSTQNMRGMDMQRSLPNGAASGFSEGVQNLGTPAQEFRNLSRFGMDDIISDVMGGSPLAFPDYTQAISPVSNIPQSSSPQTSQPVSTAQPFVANNLPTAANGYPTFGDGMLQNTDMGFGMNSNGGGGVRSMSRDANGRLMTEGTDMDWALWDDMVSQLGTDGHSINPTGMAGPGSIGMVPWL</sequence>
<dbReference type="InterPro" id="IPR036864">
    <property type="entry name" value="Zn2-C6_fun-type_DNA-bd_sf"/>
</dbReference>
<dbReference type="Pfam" id="PF00172">
    <property type="entry name" value="Zn_clus"/>
    <property type="match status" value="1"/>
</dbReference>
<organism evidence="6 7">
    <name type="scientific">Curvularia clavata</name>
    <dbReference type="NCBI Taxonomy" id="95742"/>
    <lineage>
        <taxon>Eukaryota</taxon>
        <taxon>Fungi</taxon>
        <taxon>Dikarya</taxon>
        <taxon>Ascomycota</taxon>
        <taxon>Pezizomycotina</taxon>
        <taxon>Dothideomycetes</taxon>
        <taxon>Pleosporomycetidae</taxon>
        <taxon>Pleosporales</taxon>
        <taxon>Pleosporineae</taxon>
        <taxon>Pleosporaceae</taxon>
        <taxon>Curvularia</taxon>
    </lineage>
</organism>
<feature type="compositionally biased region" description="Low complexity" evidence="4">
    <location>
        <begin position="18"/>
        <end position="38"/>
    </location>
</feature>
<dbReference type="Gene3D" id="4.10.240.10">
    <property type="entry name" value="Zn(2)-C6 fungal-type DNA-binding domain"/>
    <property type="match status" value="1"/>
</dbReference>
<feature type="compositionally biased region" description="Polar residues" evidence="4">
    <location>
        <begin position="138"/>
        <end position="151"/>
    </location>
</feature>
<feature type="compositionally biased region" description="Basic and acidic residues" evidence="4">
    <location>
        <begin position="104"/>
        <end position="118"/>
    </location>
</feature>
<gene>
    <name evidence="6" type="ORF">yc1106_03663</name>
</gene>
<dbReference type="CDD" id="cd12148">
    <property type="entry name" value="fungal_TF_MHR"/>
    <property type="match status" value="1"/>
</dbReference>
<evidence type="ECO:0000256" key="2">
    <source>
        <dbReference type="ARBA" id="ARBA00022723"/>
    </source>
</evidence>
<dbReference type="GO" id="GO:0005634">
    <property type="term" value="C:nucleus"/>
    <property type="evidence" value="ECO:0007669"/>
    <property type="project" value="UniProtKB-SubCell"/>
</dbReference>
<keyword evidence="2" id="KW-0479">Metal-binding</keyword>
<dbReference type="InterPro" id="IPR050613">
    <property type="entry name" value="Sec_Metabolite_Reg"/>
</dbReference>
<name>A0A9Q9DS51_CURCL</name>
<comment type="subcellular location">
    <subcellularLocation>
        <location evidence="1">Nucleus</location>
    </subcellularLocation>
</comment>
<feature type="region of interest" description="Disordered" evidence="4">
    <location>
        <begin position="103"/>
        <end position="151"/>
    </location>
</feature>
<evidence type="ECO:0000256" key="1">
    <source>
        <dbReference type="ARBA" id="ARBA00004123"/>
    </source>
</evidence>
<dbReference type="AlphaFoldDB" id="A0A9Q9DS51"/>
<dbReference type="PROSITE" id="PS50048">
    <property type="entry name" value="ZN2_CY6_FUNGAL_2"/>
    <property type="match status" value="1"/>
</dbReference>
<dbReference type="SMART" id="SM00066">
    <property type="entry name" value="GAL4"/>
    <property type="match status" value="1"/>
</dbReference>
<dbReference type="VEuPathDB" id="FungiDB:yc1106_03663"/>
<evidence type="ECO:0000259" key="5">
    <source>
        <dbReference type="PROSITE" id="PS50048"/>
    </source>
</evidence>
<dbReference type="OrthoDB" id="3989227at2759"/>
<evidence type="ECO:0000313" key="6">
    <source>
        <dbReference type="EMBL" id="USP76389.1"/>
    </source>
</evidence>
<accession>A0A9Q9DS51</accession>
<reference evidence="6" key="1">
    <citation type="submission" date="2021-12" db="EMBL/GenBank/DDBJ databases">
        <title>Curvularia clavata genome.</title>
        <authorList>
            <person name="Cao Y."/>
        </authorList>
    </citation>
    <scope>NUCLEOTIDE SEQUENCE</scope>
    <source>
        <strain evidence="6">Yc1106</strain>
    </source>
</reference>
<proteinExistence type="predicted"/>
<dbReference type="PANTHER" id="PTHR31001:SF50">
    <property type="entry name" value="ZN(II)2CYS6 TRANSCRIPTION FACTOR (EUROFUNG)"/>
    <property type="match status" value="1"/>
</dbReference>
<dbReference type="PROSITE" id="PS00463">
    <property type="entry name" value="ZN2_CY6_FUNGAL_1"/>
    <property type="match status" value="1"/>
</dbReference>
<feature type="region of interest" description="Disordered" evidence="4">
    <location>
        <begin position="1"/>
        <end position="39"/>
    </location>
</feature>
<feature type="domain" description="Zn(2)-C6 fungal-type" evidence="5">
    <location>
        <begin position="38"/>
        <end position="67"/>
    </location>
</feature>
<protein>
    <submittedName>
        <fullName evidence="6">DNA binding protein</fullName>
    </submittedName>
</protein>
<dbReference type="CDD" id="cd00067">
    <property type="entry name" value="GAL4"/>
    <property type="match status" value="1"/>
</dbReference>
<dbReference type="Proteomes" id="UP001056012">
    <property type="component" value="Chromosome 2"/>
</dbReference>